<organism evidence="3 4">
    <name type="scientific">Marininema halotolerans</name>
    <dbReference type="NCBI Taxonomy" id="1155944"/>
    <lineage>
        <taxon>Bacteria</taxon>
        <taxon>Bacillati</taxon>
        <taxon>Bacillota</taxon>
        <taxon>Bacilli</taxon>
        <taxon>Bacillales</taxon>
        <taxon>Thermoactinomycetaceae</taxon>
        <taxon>Marininema</taxon>
    </lineage>
</organism>
<dbReference type="GO" id="GO:0004672">
    <property type="term" value="F:protein kinase activity"/>
    <property type="evidence" value="ECO:0007669"/>
    <property type="project" value="InterPro"/>
</dbReference>
<dbReference type="Proteomes" id="UP000198660">
    <property type="component" value="Unassembled WGS sequence"/>
</dbReference>
<evidence type="ECO:0000313" key="3">
    <source>
        <dbReference type="EMBL" id="SFS58436.1"/>
    </source>
</evidence>
<reference evidence="4" key="1">
    <citation type="submission" date="2016-10" db="EMBL/GenBank/DDBJ databases">
        <authorList>
            <person name="Varghese N."/>
            <person name="Submissions S."/>
        </authorList>
    </citation>
    <scope>NUCLEOTIDE SEQUENCE [LARGE SCALE GENOMIC DNA]</scope>
    <source>
        <strain evidence="4">DSM 45789</strain>
    </source>
</reference>
<gene>
    <name evidence="3" type="ORF">SAMN05444972_10417</name>
</gene>
<dbReference type="RefSeq" id="WP_176391919.1">
    <property type="nucleotide sequence ID" value="NZ_FPAA01000004.1"/>
</dbReference>
<evidence type="ECO:0000313" key="4">
    <source>
        <dbReference type="Proteomes" id="UP000198660"/>
    </source>
</evidence>
<dbReference type="GO" id="GO:0042601">
    <property type="term" value="C:endospore-forming forespore"/>
    <property type="evidence" value="ECO:0007669"/>
    <property type="project" value="TreeGrafter"/>
</dbReference>
<dbReference type="PANTHER" id="PTHR39179:SF3">
    <property type="entry name" value="COTS-RELATED PROTEIN"/>
    <property type="match status" value="1"/>
</dbReference>
<dbReference type="InterPro" id="IPR002575">
    <property type="entry name" value="Aminoglycoside_PTrfase"/>
</dbReference>
<dbReference type="Pfam" id="PF01636">
    <property type="entry name" value="APH"/>
    <property type="match status" value="1"/>
</dbReference>
<dbReference type="Gene3D" id="3.90.1200.10">
    <property type="match status" value="1"/>
</dbReference>
<sequence>MKRRVALGKESNEKREKIPSADMKNEWETTLGLTIHEVKPYYRNWLLVTPKGKWVAKKIHHPQQLQWWIRIDRELRQKGFHQMPLICTDERDWLFTSWVEGRRATYKNRKDIMIVADLLGRFHTLGKGLAMSELGIYRNNLLQRVQSRFHSFTTLLDSPREWQSAQGEMKQFANQFHWYGREAMQQLLHLPLDELCEWDRRTHSITHRDLASHNILLSNDETPWLIDFETAAFDSQVGDIWQLLSRGLSEQRWDRCVAEEALAAYEVHRPLTALEKKVLIVLLSFPNEFYREFLGLTLAKEGYGKDKTLPYLEQMAMDIPRWRRFLKEIETW</sequence>
<dbReference type="PROSITE" id="PS00109">
    <property type="entry name" value="PROTEIN_KINASE_TYR"/>
    <property type="match status" value="1"/>
</dbReference>
<name>A0A1I6R158_9BACL</name>
<feature type="region of interest" description="Disordered" evidence="1">
    <location>
        <begin position="1"/>
        <end position="21"/>
    </location>
</feature>
<keyword evidence="4" id="KW-1185">Reference proteome</keyword>
<proteinExistence type="predicted"/>
<dbReference type="EMBL" id="FPAA01000004">
    <property type="protein sequence ID" value="SFS58436.1"/>
    <property type="molecule type" value="Genomic_DNA"/>
</dbReference>
<feature type="compositionally biased region" description="Basic and acidic residues" evidence="1">
    <location>
        <begin position="10"/>
        <end position="21"/>
    </location>
</feature>
<protein>
    <submittedName>
        <fullName evidence="3">Spore coat protein, CotS family</fullName>
    </submittedName>
</protein>
<dbReference type="PANTHER" id="PTHR39179">
    <property type="entry name" value="SPORE COAT PROTEIN I"/>
    <property type="match status" value="1"/>
</dbReference>
<dbReference type="AlphaFoldDB" id="A0A1I6R158"/>
<keyword evidence="3" id="KW-0946">Virion</keyword>
<evidence type="ECO:0000259" key="2">
    <source>
        <dbReference type="Pfam" id="PF01636"/>
    </source>
</evidence>
<evidence type="ECO:0000256" key="1">
    <source>
        <dbReference type="SAM" id="MobiDB-lite"/>
    </source>
</evidence>
<keyword evidence="3" id="KW-0167">Capsid protein</keyword>
<accession>A0A1I6R158</accession>
<feature type="domain" description="Aminoglycoside phosphotransferase" evidence="2">
    <location>
        <begin position="43"/>
        <end position="263"/>
    </location>
</feature>
<dbReference type="SUPFAM" id="SSF56112">
    <property type="entry name" value="Protein kinase-like (PK-like)"/>
    <property type="match status" value="1"/>
</dbReference>
<dbReference type="InterPro" id="IPR008266">
    <property type="entry name" value="Tyr_kinase_AS"/>
</dbReference>
<dbReference type="InterPro" id="IPR047175">
    <property type="entry name" value="CotS-like"/>
</dbReference>
<dbReference type="InterPro" id="IPR011009">
    <property type="entry name" value="Kinase-like_dom_sf"/>
</dbReference>